<dbReference type="AlphaFoldDB" id="A0A4R1BHU9"/>
<dbReference type="Gene3D" id="1.20.58.1000">
    <property type="entry name" value="Metal-sensitive repressor, helix protomer"/>
    <property type="match status" value="1"/>
</dbReference>
<organism evidence="3 4">
    <name type="scientific">Rubrobacter taiwanensis</name>
    <dbReference type="NCBI Taxonomy" id="185139"/>
    <lineage>
        <taxon>Bacteria</taxon>
        <taxon>Bacillati</taxon>
        <taxon>Actinomycetota</taxon>
        <taxon>Rubrobacteria</taxon>
        <taxon>Rubrobacterales</taxon>
        <taxon>Rubrobacteraceae</taxon>
        <taxon>Rubrobacter</taxon>
    </lineage>
</organism>
<dbReference type="Pfam" id="PF02583">
    <property type="entry name" value="Trns_repr_metal"/>
    <property type="match status" value="1"/>
</dbReference>
<keyword evidence="4" id="KW-1185">Reference proteome</keyword>
<dbReference type="CDD" id="cd10148">
    <property type="entry name" value="CsoR-like_DUF156"/>
    <property type="match status" value="1"/>
</dbReference>
<comment type="caution">
    <text evidence="3">The sequence shown here is derived from an EMBL/GenBank/DDBJ whole genome shotgun (WGS) entry which is preliminary data.</text>
</comment>
<dbReference type="GO" id="GO:0003677">
    <property type="term" value="F:DNA binding"/>
    <property type="evidence" value="ECO:0007669"/>
    <property type="project" value="InterPro"/>
</dbReference>
<dbReference type="RefSeq" id="WP_132691105.1">
    <property type="nucleotide sequence ID" value="NZ_SKBU01000015.1"/>
</dbReference>
<evidence type="ECO:0000256" key="1">
    <source>
        <dbReference type="ARBA" id="ARBA00005428"/>
    </source>
</evidence>
<dbReference type="InterPro" id="IPR038390">
    <property type="entry name" value="Metal_Tscrpt_repr_sf"/>
</dbReference>
<name>A0A4R1BHU9_9ACTN</name>
<comment type="similarity">
    <text evidence="1">Belongs to the CsoR family.</text>
</comment>
<dbReference type="PANTHER" id="PTHR33677">
    <property type="entry name" value="TRANSCRIPTIONAL REPRESSOR FRMR-RELATED"/>
    <property type="match status" value="1"/>
</dbReference>
<dbReference type="EMBL" id="SKBU01000015">
    <property type="protein sequence ID" value="TCJ16855.1"/>
    <property type="molecule type" value="Genomic_DNA"/>
</dbReference>
<dbReference type="GO" id="GO:0045892">
    <property type="term" value="P:negative regulation of DNA-templated transcription"/>
    <property type="evidence" value="ECO:0007669"/>
    <property type="project" value="UniProtKB-ARBA"/>
</dbReference>
<sequence>MKFEDENVVDEALVRLRKVQGQLAGIIRMIEEGRECREVMQQLTAASKALDRVGFKLLASQLEFCLRDEAAARESGYTLEEFERMFMKLA</sequence>
<dbReference type="PANTHER" id="PTHR33677:SF5">
    <property type="entry name" value="TRANSCRIPTIONAL REPRESSOR FRMR"/>
    <property type="match status" value="1"/>
</dbReference>
<accession>A0A4R1BHU9</accession>
<evidence type="ECO:0000256" key="2">
    <source>
        <dbReference type="ARBA" id="ARBA00023008"/>
    </source>
</evidence>
<dbReference type="GO" id="GO:0046872">
    <property type="term" value="F:metal ion binding"/>
    <property type="evidence" value="ECO:0007669"/>
    <property type="project" value="InterPro"/>
</dbReference>
<evidence type="ECO:0000313" key="3">
    <source>
        <dbReference type="EMBL" id="TCJ16855.1"/>
    </source>
</evidence>
<reference evidence="3 4" key="1">
    <citation type="submission" date="2019-03" db="EMBL/GenBank/DDBJ databases">
        <title>Whole genome sequence of a novel Rubrobacter taiwanensis strain, isolated from Yellowstone National Park.</title>
        <authorList>
            <person name="Freed S."/>
            <person name="Ramaley R.F."/>
            <person name="Kyndt J.A."/>
        </authorList>
    </citation>
    <scope>NUCLEOTIDE SEQUENCE [LARGE SCALE GENOMIC DNA]</scope>
    <source>
        <strain evidence="3 4">Yellowstone</strain>
    </source>
</reference>
<dbReference type="Proteomes" id="UP000295244">
    <property type="component" value="Unassembled WGS sequence"/>
</dbReference>
<protein>
    <submittedName>
        <fullName evidence="3">Transcriptional regulator</fullName>
    </submittedName>
</protein>
<dbReference type="OrthoDB" id="9809524at2"/>
<keyword evidence="2" id="KW-0186">Copper</keyword>
<gene>
    <name evidence="3" type="ORF">E0L93_09070</name>
</gene>
<evidence type="ECO:0000313" key="4">
    <source>
        <dbReference type="Proteomes" id="UP000295244"/>
    </source>
</evidence>
<dbReference type="InterPro" id="IPR003735">
    <property type="entry name" value="Metal_Tscrpt_repr"/>
</dbReference>
<proteinExistence type="inferred from homology"/>